<dbReference type="Proteomes" id="UP000198599">
    <property type="component" value="Unassembled WGS sequence"/>
</dbReference>
<reference evidence="3" key="1">
    <citation type="submission" date="2016-10" db="EMBL/GenBank/DDBJ databases">
        <authorList>
            <person name="Varghese N."/>
            <person name="Submissions S."/>
        </authorList>
    </citation>
    <scope>NUCLEOTIDE SEQUENCE [LARGE SCALE GENOMIC DNA]</scope>
    <source>
        <strain evidence="3">DSM 28463</strain>
    </source>
</reference>
<gene>
    <name evidence="2" type="ORF">SAMN04487859_10317</name>
</gene>
<evidence type="ECO:0000256" key="1">
    <source>
        <dbReference type="SAM" id="MobiDB-lite"/>
    </source>
</evidence>
<organism evidence="2 3">
    <name type="scientific">Roseovarius lutimaris</name>
    <dbReference type="NCBI Taxonomy" id="1005928"/>
    <lineage>
        <taxon>Bacteria</taxon>
        <taxon>Pseudomonadati</taxon>
        <taxon>Pseudomonadota</taxon>
        <taxon>Alphaproteobacteria</taxon>
        <taxon>Rhodobacterales</taxon>
        <taxon>Roseobacteraceae</taxon>
        <taxon>Roseovarius</taxon>
    </lineage>
</organism>
<dbReference type="EMBL" id="FOVP01000003">
    <property type="protein sequence ID" value="SFN46599.1"/>
    <property type="molecule type" value="Genomic_DNA"/>
</dbReference>
<keyword evidence="3" id="KW-1185">Reference proteome</keyword>
<sequence length="41" mass="4747">MAETEKKPIEQPISSGKPTYREIIKENDNSLSRKMPKDQDN</sequence>
<evidence type="ECO:0000313" key="2">
    <source>
        <dbReference type="EMBL" id="SFN46599.1"/>
    </source>
</evidence>
<protein>
    <submittedName>
        <fullName evidence="2">Uncharacterized protein</fullName>
    </submittedName>
</protein>
<dbReference type="AlphaFoldDB" id="A0A1I4Z9G5"/>
<feature type="region of interest" description="Disordered" evidence="1">
    <location>
        <begin position="1"/>
        <end position="21"/>
    </location>
</feature>
<dbReference type="RefSeq" id="WP_281243331.1">
    <property type="nucleotide sequence ID" value="NZ_FOVP01000003.1"/>
</dbReference>
<proteinExistence type="predicted"/>
<evidence type="ECO:0000313" key="3">
    <source>
        <dbReference type="Proteomes" id="UP000198599"/>
    </source>
</evidence>
<accession>A0A1I4Z9G5</accession>
<name>A0A1I4Z9G5_9RHOB</name>